<dbReference type="GO" id="GO:0030976">
    <property type="term" value="F:thiamine pyrophosphate binding"/>
    <property type="evidence" value="ECO:0007669"/>
    <property type="project" value="TreeGrafter"/>
</dbReference>
<feature type="region of interest" description="Disordered" evidence="2">
    <location>
        <begin position="36"/>
        <end position="60"/>
    </location>
</feature>
<dbReference type="Pfam" id="PF13343">
    <property type="entry name" value="SBP_bac_6"/>
    <property type="match status" value="1"/>
</dbReference>
<evidence type="ECO:0000256" key="1">
    <source>
        <dbReference type="ARBA" id="ARBA00022729"/>
    </source>
</evidence>
<dbReference type="PANTHER" id="PTHR30006:SF2">
    <property type="entry name" value="ABC TRANSPORTER SUBSTRATE-BINDING PROTEIN"/>
    <property type="match status" value="1"/>
</dbReference>
<gene>
    <name evidence="4" type="ORF">EDD28_1445</name>
</gene>
<dbReference type="EMBL" id="RKHQ01000001">
    <property type="protein sequence ID" value="ROR96853.1"/>
    <property type="molecule type" value="Genomic_DNA"/>
</dbReference>
<evidence type="ECO:0000256" key="3">
    <source>
        <dbReference type="SAM" id="SignalP"/>
    </source>
</evidence>
<dbReference type="CDD" id="cd13545">
    <property type="entry name" value="PBP2_TbpA"/>
    <property type="match status" value="1"/>
</dbReference>
<dbReference type="PANTHER" id="PTHR30006">
    <property type="entry name" value="THIAMINE-BINDING PERIPLASMIC PROTEIN-RELATED"/>
    <property type="match status" value="1"/>
</dbReference>
<evidence type="ECO:0000313" key="5">
    <source>
        <dbReference type="Proteomes" id="UP000275356"/>
    </source>
</evidence>
<dbReference type="OrthoDB" id="5412681at2"/>
<keyword evidence="1 3" id="KW-0732">Signal</keyword>
<evidence type="ECO:0000313" key="4">
    <source>
        <dbReference type="EMBL" id="ROR96853.1"/>
    </source>
</evidence>
<dbReference type="Proteomes" id="UP000275356">
    <property type="component" value="Unassembled WGS sequence"/>
</dbReference>
<dbReference type="SUPFAM" id="SSF53850">
    <property type="entry name" value="Periplasmic binding protein-like II"/>
    <property type="match status" value="1"/>
</dbReference>
<protein>
    <submittedName>
        <fullName evidence="4">Thiamine transport system substrate-binding protein</fullName>
    </submittedName>
</protein>
<dbReference type="Gene3D" id="3.40.190.10">
    <property type="entry name" value="Periplasmic binding protein-like II"/>
    <property type="match status" value="2"/>
</dbReference>
<feature type="signal peptide" evidence="3">
    <location>
        <begin position="1"/>
        <end position="30"/>
    </location>
</feature>
<dbReference type="AlphaFoldDB" id="A0A3N2DAT1"/>
<comment type="caution">
    <text evidence="4">The sequence shown here is derived from an EMBL/GenBank/DDBJ whole genome shotgun (WGS) entry which is preliminary data.</text>
</comment>
<proteinExistence type="predicted"/>
<reference evidence="4 5" key="1">
    <citation type="submission" date="2018-11" db="EMBL/GenBank/DDBJ databases">
        <title>Sequencing the genomes of 1000 actinobacteria strains.</title>
        <authorList>
            <person name="Klenk H.-P."/>
        </authorList>
    </citation>
    <scope>NUCLEOTIDE SEQUENCE [LARGE SCALE GENOMIC DNA]</scope>
    <source>
        <strain evidence="4 5">DSM 13521</strain>
    </source>
</reference>
<feature type="chain" id="PRO_5018295301" evidence="3">
    <location>
        <begin position="31"/>
        <end position="383"/>
    </location>
</feature>
<dbReference type="GO" id="GO:0030975">
    <property type="term" value="F:thiamine binding"/>
    <property type="evidence" value="ECO:0007669"/>
    <property type="project" value="InterPro"/>
</dbReference>
<dbReference type="NCBIfam" id="TIGR01254">
    <property type="entry name" value="sfuA"/>
    <property type="match status" value="1"/>
</dbReference>
<keyword evidence="5" id="KW-1185">Reference proteome</keyword>
<dbReference type="RefSeq" id="WP_123738975.1">
    <property type="nucleotide sequence ID" value="NZ_RKHQ01000001.1"/>
</dbReference>
<organism evidence="4 5">
    <name type="scientific">Salana multivorans</name>
    <dbReference type="NCBI Taxonomy" id="120377"/>
    <lineage>
        <taxon>Bacteria</taxon>
        <taxon>Bacillati</taxon>
        <taxon>Actinomycetota</taxon>
        <taxon>Actinomycetes</taxon>
        <taxon>Micrococcales</taxon>
        <taxon>Beutenbergiaceae</taxon>
        <taxon>Salana</taxon>
    </lineage>
</organism>
<accession>A0A3N2DAT1</accession>
<sequence length="383" mass="39851">MTTTRTTRRRATGRTTGAALGALGATLALAACSLSSPSPSVTTETSDTPGSTATDGTGTAAPASSITLVTHDSFNVSQDVLDAFTAETGISVTMVAPGDGGALVNQLVLTKDSPLGDVVFGVDNTFATRAIDEGVFEPYTSAALPASAEQYLLGDALTPIDFSDVCLNVDLDWYEENGQTPPATFDDLVLPEYAGQTVVTNPATSSPGLALLAATVGAFGEATSDGTGGWIEYWEKLRDNDVLVVDGWSDAYYVDFSGGGGDGTRPVVLSYASSPPFTVGDDGTARTAALLDTCFRQVEYAGVIAGAANPEGARAFIDFMLSPEFQADVPGQMYVYPVDSSVELPADWARFAPLAPSPWTVPAEDIAAHRSDWIDLWASKLLA</sequence>
<dbReference type="PROSITE" id="PS51257">
    <property type="entry name" value="PROKAR_LIPOPROTEIN"/>
    <property type="match status" value="1"/>
</dbReference>
<name>A0A3N2DAT1_9MICO</name>
<dbReference type="GO" id="GO:0030288">
    <property type="term" value="C:outer membrane-bounded periplasmic space"/>
    <property type="evidence" value="ECO:0007669"/>
    <property type="project" value="TreeGrafter"/>
</dbReference>
<dbReference type="GO" id="GO:0015888">
    <property type="term" value="P:thiamine transport"/>
    <property type="evidence" value="ECO:0007669"/>
    <property type="project" value="InterPro"/>
</dbReference>
<evidence type="ECO:0000256" key="2">
    <source>
        <dbReference type="SAM" id="MobiDB-lite"/>
    </source>
</evidence>
<dbReference type="InterPro" id="IPR005948">
    <property type="entry name" value="ThiB-like"/>
</dbReference>